<reference evidence="7 8" key="1">
    <citation type="journal article" date="2019" name="Int. J. Syst. Evol. Microbiol.">
        <title>The Global Catalogue of Microorganisms (GCM) 10K type strain sequencing project: providing services to taxonomists for standard genome sequencing and annotation.</title>
        <authorList>
            <consortium name="The Broad Institute Genomics Platform"/>
            <consortium name="The Broad Institute Genome Sequencing Center for Infectious Disease"/>
            <person name="Wu L."/>
            <person name="Ma J."/>
        </authorList>
    </citation>
    <scope>NUCLEOTIDE SEQUENCE [LARGE SCALE GENOMIC DNA]</scope>
    <source>
        <strain evidence="7 8">CGMCC 1.12285</strain>
    </source>
</reference>
<evidence type="ECO:0000256" key="5">
    <source>
        <dbReference type="SAM" id="Phobius"/>
    </source>
</evidence>
<evidence type="ECO:0000259" key="6">
    <source>
        <dbReference type="Pfam" id="PF01343"/>
    </source>
</evidence>
<dbReference type="GO" id="GO:0008236">
    <property type="term" value="F:serine-type peptidase activity"/>
    <property type="evidence" value="ECO:0007669"/>
    <property type="project" value="UniProtKB-KW"/>
</dbReference>
<dbReference type="PANTHER" id="PTHR42987">
    <property type="entry name" value="PEPTIDASE S49"/>
    <property type="match status" value="1"/>
</dbReference>
<feature type="transmembrane region" description="Helical" evidence="5">
    <location>
        <begin position="12"/>
        <end position="30"/>
    </location>
</feature>
<evidence type="ECO:0000313" key="8">
    <source>
        <dbReference type="Proteomes" id="UP001597111"/>
    </source>
</evidence>
<dbReference type="InterPro" id="IPR047272">
    <property type="entry name" value="S49_SppA_C"/>
</dbReference>
<feature type="domain" description="Peptidase S49" evidence="6">
    <location>
        <begin position="143"/>
        <end position="285"/>
    </location>
</feature>
<evidence type="ECO:0000256" key="3">
    <source>
        <dbReference type="ARBA" id="ARBA00022801"/>
    </source>
</evidence>
<evidence type="ECO:0000256" key="4">
    <source>
        <dbReference type="ARBA" id="ARBA00022825"/>
    </source>
</evidence>
<proteinExistence type="inferred from homology"/>
<dbReference type="GO" id="GO:0006508">
    <property type="term" value="P:proteolysis"/>
    <property type="evidence" value="ECO:0007669"/>
    <property type="project" value="UniProtKB-KW"/>
</dbReference>
<feature type="transmembrane region" description="Helical" evidence="5">
    <location>
        <begin position="36"/>
        <end position="56"/>
    </location>
</feature>
<dbReference type="CDD" id="cd07023">
    <property type="entry name" value="S49_Sppa_N_C"/>
    <property type="match status" value="1"/>
</dbReference>
<dbReference type="Pfam" id="PF01343">
    <property type="entry name" value="Peptidase_S49"/>
    <property type="match status" value="1"/>
</dbReference>
<evidence type="ECO:0000256" key="2">
    <source>
        <dbReference type="ARBA" id="ARBA00022670"/>
    </source>
</evidence>
<dbReference type="InterPro" id="IPR002142">
    <property type="entry name" value="Peptidase_S49"/>
</dbReference>
<dbReference type="Proteomes" id="UP001597111">
    <property type="component" value="Unassembled WGS sequence"/>
</dbReference>
<comment type="similarity">
    <text evidence="1">Belongs to the peptidase S49 family.</text>
</comment>
<accession>A0ABD6B5W9</accession>
<gene>
    <name evidence="7" type="primary">sppA</name>
    <name evidence="7" type="ORF">ACFR9S_05865</name>
</gene>
<keyword evidence="3" id="KW-0378">Hydrolase</keyword>
<organism evidence="7 8">
    <name type="scientific">Halolamina salina</name>
    <dbReference type="NCBI Taxonomy" id="1220023"/>
    <lineage>
        <taxon>Archaea</taxon>
        <taxon>Methanobacteriati</taxon>
        <taxon>Methanobacteriota</taxon>
        <taxon>Stenosarchaea group</taxon>
        <taxon>Halobacteria</taxon>
        <taxon>Halobacteriales</taxon>
        <taxon>Haloferacaceae</taxon>
    </lineage>
</organism>
<keyword evidence="8" id="KW-1185">Reference proteome</keyword>
<keyword evidence="5" id="KW-1133">Transmembrane helix</keyword>
<keyword evidence="2" id="KW-0645">Protease</keyword>
<dbReference type="PANTHER" id="PTHR42987:SF4">
    <property type="entry name" value="PROTEASE SOHB-RELATED"/>
    <property type="match status" value="1"/>
</dbReference>
<dbReference type="NCBIfam" id="TIGR00706">
    <property type="entry name" value="SppA_dom"/>
    <property type="match status" value="1"/>
</dbReference>
<dbReference type="InterPro" id="IPR029045">
    <property type="entry name" value="ClpP/crotonase-like_dom_sf"/>
</dbReference>
<keyword evidence="5" id="KW-0812">Transmembrane</keyword>
<dbReference type="EMBL" id="JBHUDH010000049">
    <property type="protein sequence ID" value="MFD1525832.1"/>
    <property type="molecule type" value="Genomic_DNA"/>
</dbReference>
<protein>
    <submittedName>
        <fullName evidence="7">Signal peptide peptidase SppA</fullName>
    </submittedName>
</protein>
<comment type="caution">
    <text evidence="7">The sequence shown here is derived from an EMBL/GenBank/DDBJ whole genome shotgun (WGS) entry which is preliminary data.</text>
</comment>
<evidence type="ECO:0000256" key="1">
    <source>
        <dbReference type="ARBA" id="ARBA00008683"/>
    </source>
</evidence>
<dbReference type="RefSeq" id="WP_379818262.1">
    <property type="nucleotide sequence ID" value="NZ_JBHUDH010000049.1"/>
</dbReference>
<dbReference type="SUPFAM" id="SSF52096">
    <property type="entry name" value="ClpP/crotonase"/>
    <property type="match status" value="1"/>
</dbReference>
<name>A0ABD6B5W9_9EURY</name>
<keyword evidence="5" id="KW-0472">Membrane</keyword>
<dbReference type="InterPro" id="IPR004635">
    <property type="entry name" value="Pept_S49_SppA"/>
</dbReference>
<sequence length="336" mass="35597">MTDTNDRLGRFLLVAGGTLVALVAAWLLFVEFAADLADLLGILLAFAVAAGAVRMLSGIAGSQFPPYNVAEVGVEGPITRDGGGNNPIPTGPVGATADEIADQIDRADDDPAVDALLVKLNTPGGEVVPSEDIRNAVERFDGPTIAYATDVCASGGYWIASGCDEIWAREPSIVGSIGVIGSRPNVADLADRLGVSYEQFTAGEYKDAGTPLKEIDDDEREYLQSLIDGLYDRFVDRVAEGRELSEGEIRDTEARIYLGTEAAEMGLVDEIGTREDVTDSLEEQLGEEVSVQEFEPQRGPLARVGMGARSVAYAFGAGLASRVTGEDGGLDFRFRA</sequence>
<dbReference type="AlphaFoldDB" id="A0ABD6B5W9"/>
<dbReference type="Gene3D" id="3.90.226.10">
    <property type="entry name" value="2-enoyl-CoA Hydratase, Chain A, domain 1"/>
    <property type="match status" value="1"/>
</dbReference>
<evidence type="ECO:0000313" key="7">
    <source>
        <dbReference type="EMBL" id="MFD1525832.1"/>
    </source>
</evidence>
<keyword evidence="4" id="KW-0720">Serine protease</keyword>